<name>A0A7C2XFH6_9BACT</name>
<evidence type="ECO:0000256" key="2">
    <source>
        <dbReference type="ARBA" id="ARBA00011081"/>
    </source>
</evidence>
<evidence type="ECO:0000256" key="8">
    <source>
        <dbReference type="ARBA" id="ARBA00023052"/>
    </source>
</evidence>
<dbReference type="NCBIfam" id="NF003933">
    <property type="entry name" value="PRK05444.2-2"/>
    <property type="match status" value="1"/>
</dbReference>
<dbReference type="FunFam" id="3.40.50.920:FF:000002">
    <property type="entry name" value="1-deoxy-D-xylulose-5-phosphate synthase"/>
    <property type="match status" value="1"/>
</dbReference>
<protein>
    <recommendedName>
        <fullName evidence="11">1-deoxy-D-xylulose-5-phosphate synthase</fullName>
        <ecNumber evidence="11">2.2.1.7</ecNumber>
    </recommendedName>
    <alternativeName>
        <fullName evidence="11">1-deoxyxylulose-5-phosphate synthase</fullName>
        <shortName evidence="11">DXP synthase</shortName>
        <shortName evidence="11">DXPS</shortName>
    </alternativeName>
</protein>
<feature type="binding site" evidence="11">
    <location>
        <position position="181"/>
    </location>
    <ligand>
        <name>thiamine diphosphate</name>
        <dbReference type="ChEBI" id="CHEBI:58937"/>
    </ligand>
</feature>
<dbReference type="SMART" id="SM00861">
    <property type="entry name" value="Transket_pyr"/>
    <property type="match status" value="1"/>
</dbReference>
<dbReference type="GO" id="GO:0030976">
    <property type="term" value="F:thiamine pyrophosphate binding"/>
    <property type="evidence" value="ECO:0007669"/>
    <property type="project" value="UniProtKB-UniRule"/>
</dbReference>
<comment type="caution">
    <text evidence="13">The sequence shown here is derived from an EMBL/GenBank/DDBJ whole genome shotgun (WGS) entry which is preliminary data.</text>
</comment>
<keyword evidence="6 11" id="KW-0460">Magnesium</keyword>
<dbReference type="GO" id="GO:0009228">
    <property type="term" value="P:thiamine biosynthetic process"/>
    <property type="evidence" value="ECO:0007669"/>
    <property type="project" value="UniProtKB-UniRule"/>
</dbReference>
<keyword evidence="7 11" id="KW-0784">Thiamine biosynthesis</keyword>
<dbReference type="InterPro" id="IPR020826">
    <property type="entry name" value="Transketolase_BS"/>
</dbReference>
<dbReference type="GO" id="GO:0008661">
    <property type="term" value="F:1-deoxy-D-xylulose-5-phosphate synthase activity"/>
    <property type="evidence" value="ECO:0007669"/>
    <property type="project" value="UniProtKB-UniRule"/>
</dbReference>
<feature type="binding site" evidence="11">
    <location>
        <position position="373"/>
    </location>
    <ligand>
        <name>thiamine diphosphate</name>
        <dbReference type="ChEBI" id="CHEBI:58937"/>
    </ligand>
</feature>
<dbReference type="NCBIfam" id="TIGR00204">
    <property type="entry name" value="dxs"/>
    <property type="match status" value="1"/>
</dbReference>
<dbReference type="InterPro" id="IPR033248">
    <property type="entry name" value="Transketolase_C"/>
</dbReference>
<dbReference type="FunFam" id="3.40.50.970:FF:000005">
    <property type="entry name" value="1-deoxy-D-xylulose-5-phosphate synthase"/>
    <property type="match status" value="1"/>
</dbReference>
<evidence type="ECO:0000256" key="11">
    <source>
        <dbReference type="HAMAP-Rule" id="MF_00315"/>
    </source>
</evidence>
<comment type="subunit">
    <text evidence="3 11">Homodimer.</text>
</comment>
<evidence type="ECO:0000256" key="5">
    <source>
        <dbReference type="ARBA" id="ARBA00022723"/>
    </source>
</evidence>
<dbReference type="InterPro" id="IPR005477">
    <property type="entry name" value="Dxylulose-5-P_synthase"/>
</dbReference>
<feature type="domain" description="Transketolase-like pyrimidine-binding" evidence="12">
    <location>
        <begin position="322"/>
        <end position="486"/>
    </location>
</feature>
<dbReference type="InterPro" id="IPR009014">
    <property type="entry name" value="Transketo_C/PFOR_II"/>
</dbReference>
<dbReference type="SUPFAM" id="SSF52922">
    <property type="entry name" value="TK C-terminal domain-like"/>
    <property type="match status" value="1"/>
</dbReference>
<dbReference type="UniPathway" id="UPA00064">
    <property type="reaction ID" value="UER00091"/>
</dbReference>
<feature type="binding site" evidence="11">
    <location>
        <position position="292"/>
    </location>
    <ligand>
        <name>thiamine diphosphate</name>
        <dbReference type="ChEBI" id="CHEBI:58937"/>
    </ligand>
</feature>
<comment type="similarity">
    <text evidence="2 11">Belongs to the transketolase family. DXPS subfamily.</text>
</comment>
<proteinExistence type="inferred from homology"/>
<keyword evidence="9 11" id="KW-0414">Isoprene biosynthesis</keyword>
<comment type="pathway">
    <text evidence="1 11">Metabolic intermediate biosynthesis; 1-deoxy-D-xylulose 5-phosphate biosynthesis; 1-deoxy-D-xylulose 5-phosphate from D-glyceraldehyde 3-phosphate and pyruvate: step 1/1.</text>
</comment>
<evidence type="ECO:0000256" key="3">
    <source>
        <dbReference type="ARBA" id="ARBA00011738"/>
    </source>
</evidence>
<keyword evidence="8 11" id="KW-0786">Thiamine pyrophosphate</keyword>
<evidence type="ECO:0000256" key="9">
    <source>
        <dbReference type="ARBA" id="ARBA00023229"/>
    </source>
</evidence>
<keyword evidence="4 11" id="KW-0808">Transferase</keyword>
<dbReference type="Pfam" id="PF02780">
    <property type="entry name" value="Transketolase_C"/>
    <property type="match status" value="1"/>
</dbReference>
<dbReference type="Proteomes" id="UP000885986">
    <property type="component" value="Unassembled WGS sequence"/>
</dbReference>
<dbReference type="CDD" id="cd07033">
    <property type="entry name" value="TPP_PYR_DXS_TK_like"/>
    <property type="match status" value="1"/>
</dbReference>
<evidence type="ECO:0000256" key="7">
    <source>
        <dbReference type="ARBA" id="ARBA00022977"/>
    </source>
</evidence>
<comment type="cofactor">
    <cofactor evidence="11">
        <name>thiamine diphosphate</name>
        <dbReference type="ChEBI" id="CHEBI:58937"/>
    </cofactor>
    <text evidence="11">Binds 1 thiamine pyrophosphate per subunit.</text>
</comment>
<dbReference type="CDD" id="cd02007">
    <property type="entry name" value="TPP_DXS"/>
    <property type="match status" value="1"/>
</dbReference>
<organism evidence="13">
    <name type="scientific">Desulfurivibrio alkaliphilus</name>
    <dbReference type="NCBI Taxonomy" id="427923"/>
    <lineage>
        <taxon>Bacteria</taxon>
        <taxon>Pseudomonadati</taxon>
        <taxon>Thermodesulfobacteriota</taxon>
        <taxon>Desulfobulbia</taxon>
        <taxon>Desulfobulbales</taxon>
        <taxon>Desulfobulbaceae</taxon>
        <taxon>Desulfurivibrio</taxon>
    </lineage>
</organism>
<dbReference type="Gene3D" id="3.40.50.920">
    <property type="match status" value="1"/>
</dbReference>
<feature type="binding site" evidence="11">
    <location>
        <begin position="121"/>
        <end position="123"/>
    </location>
    <ligand>
        <name>thiamine diphosphate</name>
        <dbReference type="ChEBI" id="CHEBI:58937"/>
    </ligand>
</feature>
<dbReference type="PANTHER" id="PTHR43322:SF5">
    <property type="entry name" value="1-DEOXY-D-XYLULOSE-5-PHOSPHATE SYNTHASE, CHLOROPLASTIC"/>
    <property type="match status" value="1"/>
</dbReference>
<gene>
    <name evidence="11 13" type="primary">dxs</name>
    <name evidence="13" type="ORF">ENN98_02275</name>
</gene>
<dbReference type="EMBL" id="DSDS01000052">
    <property type="protein sequence ID" value="HET97529.1"/>
    <property type="molecule type" value="Genomic_DNA"/>
</dbReference>
<dbReference type="Pfam" id="PF02779">
    <property type="entry name" value="Transket_pyr"/>
    <property type="match status" value="1"/>
</dbReference>
<dbReference type="InterPro" id="IPR029061">
    <property type="entry name" value="THDP-binding"/>
</dbReference>
<evidence type="ECO:0000256" key="6">
    <source>
        <dbReference type="ARBA" id="ARBA00022842"/>
    </source>
</evidence>
<evidence type="ECO:0000259" key="12">
    <source>
        <dbReference type="SMART" id="SM00861"/>
    </source>
</evidence>
<dbReference type="GO" id="GO:0005829">
    <property type="term" value="C:cytosol"/>
    <property type="evidence" value="ECO:0007669"/>
    <property type="project" value="TreeGrafter"/>
</dbReference>
<reference evidence="13" key="1">
    <citation type="journal article" date="2020" name="mSystems">
        <title>Genome- and Community-Level Interaction Insights into Carbon Utilization and Element Cycling Functions of Hydrothermarchaeota in Hydrothermal Sediment.</title>
        <authorList>
            <person name="Zhou Z."/>
            <person name="Liu Y."/>
            <person name="Xu W."/>
            <person name="Pan J."/>
            <person name="Luo Z.H."/>
            <person name="Li M."/>
        </authorList>
    </citation>
    <scope>NUCLEOTIDE SEQUENCE [LARGE SCALE GENOMIC DNA]</scope>
    <source>
        <strain evidence="13">SpSt-1224</strain>
    </source>
</reference>
<dbReference type="Pfam" id="PF13292">
    <property type="entry name" value="DXP_synthase_N"/>
    <property type="match status" value="1"/>
</dbReference>
<dbReference type="EC" id="2.2.1.7" evidence="11"/>
<dbReference type="PANTHER" id="PTHR43322">
    <property type="entry name" value="1-D-DEOXYXYLULOSE 5-PHOSPHATE SYNTHASE-RELATED"/>
    <property type="match status" value="1"/>
</dbReference>
<dbReference type="GO" id="GO:0000287">
    <property type="term" value="F:magnesium ion binding"/>
    <property type="evidence" value="ECO:0007669"/>
    <property type="project" value="UniProtKB-UniRule"/>
</dbReference>
<dbReference type="AlphaFoldDB" id="A0A7C2XFH6"/>
<comment type="catalytic activity">
    <reaction evidence="11">
        <text>D-glyceraldehyde 3-phosphate + pyruvate + H(+) = 1-deoxy-D-xylulose 5-phosphate + CO2</text>
        <dbReference type="Rhea" id="RHEA:12605"/>
        <dbReference type="ChEBI" id="CHEBI:15361"/>
        <dbReference type="ChEBI" id="CHEBI:15378"/>
        <dbReference type="ChEBI" id="CHEBI:16526"/>
        <dbReference type="ChEBI" id="CHEBI:57792"/>
        <dbReference type="ChEBI" id="CHEBI:59776"/>
        <dbReference type="EC" id="2.2.1.7"/>
    </reaction>
</comment>
<feature type="binding site" evidence="11">
    <location>
        <position position="80"/>
    </location>
    <ligand>
        <name>thiamine diphosphate</name>
        <dbReference type="ChEBI" id="CHEBI:58937"/>
    </ligand>
</feature>
<evidence type="ECO:0000256" key="4">
    <source>
        <dbReference type="ARBA" id="ARBA00022679"/>
    </source>
</evidence>
<feature type="binding site" evidence="11">
    <location>
        <position position="152"/>
    </location>
    <ligand>
        <name>Mg(2+)</name>
        <dbReference type="ChEBI" id="CHEBI:18420"/>
    </ligand>
</feature>
<evidence type="ECO:0000313" key="13">
    <source>
        <dbReference type="EMBL" id="HET97529.1"/>
    </source>
</evidence>
<dbReference type="GO" id="GO:0019288">
    <property type="term" value="P:isopentenyl diphosphate biosynthetic process, methylerythritol 4-phosphate pathway"/>
    <property type="evidence" value="ECO:0007669"/>
    <property type="project" value="TreeGrafter"/>
</dbReference>
<dbReference type="GO" id="GO:0016114">
    <property type="term" value="P:terpenoid biosynthetic process"/>
    <property type="evidence" value="ECO:0007669"/>
    <property type="project" value="UniProtKB-UniRule"/>
</dbReference>
<comment type="cofactor">
    <cofactor evidence="11">
        <name>Mg(2+)</name>
        <dbReference type="ChEBI" id="CHEBI:18420"/>
    </cofactor>
    <text evidence="11">Binds 1 Mg(2+) ion per subunit.</text>
</comment>
<sequence>MNATEANNSLLERIDSPGDLRKLPVEKLPQLAAELRERIVGTVAVNGGHLAPCLGVVELTLALHYIFNTPADKIIWDVGHQCYAHKLLTGRRDRFHTLRRYQGISGFPKREESEYDSFDTGHSSTSISAALGIAVGAELKGENNKTIAVIGDGSMTGGLAFEGLNQAGHLDKNLIVILNDNEMSISPNVGALSSFLSRKLTGRTMVRIKKEMEHFLKNYRAGENILHLLKRSEESLKGFFTPGMLFEALKFKYVGPIPGHKLDILLETLRNVRDFSEGPALVHVLTTKGKGYAPAEERPGDFHGVGPFDIATGKPVPTPGPPSYTKVFGEILVELGQADPRLTAITAAMPVGTGLGEFAEKFPDRFFDVGIAEQHAVTFAAGLACEGLRPVVAVYSTFLQRAFDQVIHDVCLPNLPVIFAIDRGGVVGDDGPTHHGVFDISFLRMIPNLLLLAPKDENELRHMLFTALNCPGPVAIRYPRGSGLGVERDADLRKIPFGKGELLREGNDLLLLPVGNRVYPALEAAEGLAKMGIAAAVINPRFIKPLDGELICHWAEKTGRVVTVEENVRSGGFGSAVLELLNRRGGACPRVKILGLPDRFLEHGDQEKLRQLAGIDAAAISAAAVEIMN</sequence>
<comment type="function">
    <text evidence="10 11">Catalyzes the acyloin condensation reaction between C atoms 2 and 3 of pyruvate and glyceraldehyde 3-phosphate to yield 1-deoxy-D-xylulose-5-phosphate (DXP).</text>
</comment>
<accession>A0A7C2XFH6</accession>
<dbReference type="HAMAP" id="MF_00315">
    <property type="entry name" value="DXP_synth"/>
    <property type="match status" value="1"/>
</dbReference>
<evidence type="ECO:0000256" key="10">
    <source>
        <dbReference type="ARBA" id="ARBA00055605"/>
    </source>
</evidence>
<feature type="binding site" evidence="11">
    <location>
        <begin position="153"/>
        <end position="154"/>
    </location>
    <ligand>
        <name>thiamine diphosphate</name>
        <dbReference type="ChEBI" id="CHEBI:58937"/>
    </ligand>
</feature>
<feature type="binding site" evidence="11">
    <location>
        <position position="181"/>
    </location>
    <ligand>
        <name>Mg(2+)</name>
        <dbReference type="ChEBI" id="CHEBI:18420"/>
    </ligand>
</feature>
<dbReference type="PROSITE" id="PS00802">
    <property type="entry name" value="TRANSKETOLASE_2"/>
    <property type="match status" value="1"/>
</dbReference>
<dbReference type="Gene3D" id="3.40.50.970">
    <property type="match status" value="2"/>
</dbReference>
<evidence type="ECO:0000256" key="1">
    <source>
        <dbReference type="ARBA" id="ARBA00004980"/>
    </source>
</evidence>
<dbReference type="InterPro" id="IPR005475">
    <property type="entry name" value="Transketolase-like_Pyr-bd"/>
</dbReference>
<dbReference type="SUPFAM" id="SSF52518">
    <property type="entry name" value="Thiamin diphosphate-binding fold (THDP-binding)"/>
    <property type="match status" value="2"/>
</dbReference>
<keyword evidence="5 11" id="KW-0479">Metal-binding</keyword>